<gene>
    <name evidence="1" type="ORF">K7432_008191</name>
</gene>
<organism evidence="1 2">
    <name type="scientific">Basidiobolus ranarum</name>
    <dbReference type="NCBI Taxonomy" id="34480"/>
    <lineage>
        <taxon>Eukaryota</taxon>
        <taxon>Fungi</taxon>
        <taxon>Fungi incertae sedis</taxon>
        <taxon>Zoopagomycota</taxon>
        <taxon>Entomophthoromycotina</taxon>
        <taxon>Basidiobolomycetes</taxon>
        <taxon>Basidiobolales</taxon>
        <taxon>Basidiobolaceae</taxon>
        <taxon>Basidiobolus</taxon>
    </lineage>
</organism>
<keyword evidence="2" id="KW-1185">Reference proteome</keyword>
<reference evidence="1 2" key="1">
    <citation type="submission" date="2023-04" db="EMBL/GenBank/DDBJ databases">
        <title>Genome of Basidiobolus ranarum AG-B5.</title>
        <authorList>
            <person name="Stajich J.E."/>
            <person name="Carter-House D."/>
            <person name="Gryganskyi A."/>
        </authorList>
    </citation>
    <scope>NUCLEOTIDE SEQUENCE [LARGE SCALE GENOMIC DNA]</scope>
    <source>
        <strain evidence="1 2">AG-B5</strain>
    </source>
</reference>
<sequence>MLQTLREISTPVQADNDCLERKPVQQYSWPATLCSFKLQKSNGSYISMNTKAVKIDIDEVTNSVTIGKKKYDGPCFTSAALCMAQSISEKTGCLANHTDVIDSRILHILCEYGVECPSEDDEITAMVLVRLREHTQDISRSFARCQDGLDAYFNIMLAALRIFNRLSLSVMQNSGHQAVYSEYKKNWRIEDWDHLDGWAQWLCPSASFKHNRAIGTAIYHAACRSFWEANDISCNDMLLSLISTQDHGIWHGAQEDVGQTIYKEVVHGILREFCEGTNSVQHLTKWLGVSAYMDMVQIHRKSCDVQCPDAMFIKHNVPLGDVLFLRGIDGVGWAYSSESGPVSTDLVSQEAYALSVVPHDIFDLLRDTQNGEMTNIARLCGSSMNQMSPSTVVAELIAVSFNSISTFHKLQQQGESVGSIGLSIGLYTMCQTRSRHLFENIGITCSQLDKHTRCRWIEKVKASCFDPYLGSSFYNYFSGTNQSMELDWEPWSSLMWEWIEEVINGKVPKRWWPETDLQLPLMDELYDAWFLKPMQLCMQDNSTIKEWQDLDGLSDQLFGRIGWKIQELSGKERLQCLHNIAGLALGVPYILSGMSSVLDEENQ</sequence>
<dbReference type="Proteomes" id="UP001479436">
    <property type="component" value="Unassembled WGS sequence"/>
</dbReference>
<proteinExistence type="predicted"/>
<comment type="caution">
    <text evidence="1">The sequence shown here is derived from an EMBL/GenBank/DDBJ whole genome shotgun (WGS) entry which is preliminary data.</text>
</comment>
<evidence type="ECO:0000313" key="2">
    <source>
        <dbReference type="Proteomes" id="UP001479436"/>
    </source>
</evidence>
<dbReference type="EMBL" id="JASJQH010000443">
    <property type="protein sequence ID" value="KAK9764366.1"/>
    <property type="molecule type" value="Genomic_DNA"/>
</dbReference>
<evidence type="ECO:0000313" key="1">
    <source>
        <dbReference type="EMBL" id="KAK9764366.1"/>
    </source>
</evidence>
<name>A0ABR2WSH1_9FUNG</name>
<protein>
    <submittedName>
        <fullName evidence="1">Uncharacterized protein</fullName>
    </submittedName>
</protein>
<accession>A0ABR2WSH1</accession>